<dbReference type="InterPro" id="IPR042451">
    <property type="entry name" value="ZPR1_A/B_dom"/>
</dbReference>
<dbReference type="GO" id="GO:0005634">
    <property type="term" value="C:nucleus"/>
    <property type="evidence" value="ECO:0007669"/>
    <property type="project" value="TreeGrafter"/>
</dbReference>
<dbReference type="Gene3D" id="2.60.120.1040">
    <property type="entry name" value="ZPR1, A/B domain"/>
    <property type="match status" value="1"/>
</dbReference>
<dbReference type="Pfam" id="PF22794">
    <property type="entry name" value="jr-ZPR1"/>
    <property type="match status" value="1"/>
</dbReference>
<proteinExistence type="predicted"/>
<evidence type="ECO:0000313" key="2">
    <source>
        <dbReference type="EMBL" id="CAE0757493.1"/>
    </source>
</evidence>
<accession>A0A7S4EWR2</accession>
<protein>
    <recommendedName>
        <fullName evidence="1">ZPR1 jelly-roll domain-containing protein</fullName>
    </recommendedName>
</protein>
<evidence type="ECO:0000259" key="1">
    <source>
        <dbReference type="Pfam" id="PF22794"/>
    </source>
</evidence>
<name>A0A7S4EWR2_CHRCT</name>
<gene>
    <name evidence="2" type="ORF">PCAR00345_LOCUS10087</name>
</gene>
<organism evidence="2">
    <name type="scientific">Chrysotila carterae</name>
    <name type="common">Marine alga</name>
    <name type="synonym">Syracosphaera carterae</name>
    <dbReference type="NCBI Taxonomy" id="13221"/>
    <lineage>
        <taxon>Eukaryota</taxon>
        <taxon>Haptista</taxon>
        <taxon>Haptophyta</taxon>
        <taxon>Prymnesiophyceae</taxon>
        <taxon>Isochrysidales</taxon>
        <taxon>Isochrysidaceae</taxon>
        <taxon>Chrysotila</taxon>
    </lineage>
</organism>
<dbReference type="InterPro" id="IPR040141">
    <property type="entry name" value="ZPR1"/>
</dbReference>
<dbReference type="InterPro" id="IPR056180">
    <property type="entry name" value="ZPR1_jr_dom"/>
</dbReference>
<feature type="domain" description="ZPR1 jelly-roll" evidence="1">
    <location>
        <begin position="124"/>
        <end position="218"/>
    </location>
</feature>
<sequence length="248" mass="27836">MAPQEDATAVALDAPHPSAELLSKLNAGHQEIDRIMDEVESIYHSQPTEWLALEPIGSMICHLWYEDMDDFEDAVGGSFEEFLRVLPHIEVKKNEKGASVFKVLKPDPNALPCTLTLHVKTRADLWRVFFKAPDASVRIPHLEFEIGCTHKRHIDTVYNHITNAVWNLSSHIRGRTDLDSAYVEGVTETIDQLNALLDIETPFDVVVDDPTGFSIFKPDEDVEKVIRPDEKLLAGINESLLAEAEDAD</sequence>
<dbReference type="AlphaFoldDB" id="A0A7S4EWR2"/>
<dbReference type="EMBL" id="HBIZ01016268">
    <property type="protein sequence ID" value="CAE0757493.1"/>
    <property type="molecule type" value="Transcribed_RNA"/>
</dbReference>
<dbReference type="PANTHER" id="PTHR10876">
    <property type="entry name" value="ZINC FINGER PROTEIN ZPR1"/>
    <property type="match status" value="1"/>
</dbReference>
<reference evidence="2" key="1">
    <citation type="submission" date="2021-01" db="EMBL/GenBank/DDBJ databases">
        <authorList>
            <person name="Corre E."/>
            <person name="Pelletier E."/>
            <person name="Niang G."/>
            <person name="Scheremetjew M."/>
            <person name="Finn R."/>
            <person name="Kale V."/>
            <person name="Holt S."/>
            <person name="Cochrane G."/>
            <person name="Meng A."/>
            <person name="Brown T."/>
            <person name="Cohen L."/>
        </authorList>
    </citation>
    <scope>NUCLEOTIDE SEQUENCE</scope>
    <source>
        <strain evidence="2">CCMP645</strain>
    </source>
</reference>
<dbReference type="PANTHER" id="PTHR10876:SF0">
    <property type="entry name" value="ZINC FINGER PROTEIN ZPR1"/>
    <property type="match status" value="1"/>
</dbReference>